<organism evidence="1 2">
    <name type="scientific">Araneus ventricosus</name>
    <name type="common">Orbweaver spider</name>
    <name type="synonym">Epeira ventricosa</name>
    <dbReference type="NCBI Taxonomy" id="182803"/>
    <lineage>
        <taxon>Eukaryota</taxon>
        <taxon>Metazoa</taxon>
        <taxon>Ecdysozoa</taxon>
        <taxon>Arthropoda</taxon>
        <taxon>Chelicerata</taxon>
        <taxon>Arachnida</taxon>
        <taxon>Araneae</taxon>
        <taxon>Araneomorphae</taxon>
        <taxon>Entelegynae</taxon>
        <taxon>Araneoidea</taxon>
        <taxon>Araneidae</taxon>
        <taxon>Araneus</taxon>
    </lineage>
</organism>
<gene>
    <name evidence="1" type="ORF">AVEN_954_1</name>
</gene>
<dbReference type="EMBL" id="BGPR01000261">
    <property type="protein sequence ID" value="GBM08747.1"/>
    <property type="molecule type" value="Genomic_DNA"/>
</dbReference>
<accession>A0A4Y2CY28</accession>
<reference evidence="1 2" key="1">
    <citation type="journal article" date="2019" name="Sci. Rep.">
        <title>Orb-weaving spider Araneus ventricosus genome elucidates the spidroin gene catalogue.</title>
        <authorList>
            <person name="Kono N."/>
            <person name="Nakamura H."/>
            <person name="Ohtoshi R."/>
            <person name="Moran D.A.P."/>
            <person name="Shinohara A."/>
            <person name="Yoshida Y."/>
            <person name="Fujiwara M."/>
            <person name="Mori M."/>
            <person name="Tomita M."/>
            <person name="Arakawa K."/>
        </authorList>
    </citation>
    <scope>NUCLEOTIDE SEQUENCE [LARGE SCALE GENOMIC DNA]</scope>
</reference>
<keyword evidence="2" id="KW-1185">Reference proteome</keyword>
<protein>
    <submittedName>
        <fullName evidence="1">Uncharacterized protein</fullName>
    </submittedName>
</protein>
<dbReference type="AlphaFoldDB" id="A0A4Y2CY28"/>
<sequence length="100" mass="11380">MKPFHKFHPRHSLRFGVIVFPCKGTGFRHNLIHFHSICVKNNMPSFILPPGGTTSTWMRNRRISKRVLDVDTMMGGAKFLPPVIVRTSFGRDQAVAVDSF</sequence>
<evidence type="ECO:0000313" key="1">
    <source>
        <dbReference type="EMBL" id="GBM08747.1"/>
    </source>
</evidence>
<dbReference type="Proteomes" id="UP000499080">
    <property type="component" value="Unassembled WGS sequence"/>
</dbReference>
<comment type="caution">
    <text evidence="1">The sequence shown here is derived from an EMBL/GenBank/DDBJ whole genome shotgun (WGS) entry which is preliminary data.</text>
</comment>
<evidence type="ECO:0000313" key="2">
    <source>
        <dbReference type="Proteomes" id="UP000499080"/>
    </source>
</evidence>
<proteinExistence type="predicted"/>
<name>A0A4Y2CY28_ARAVE</name>